<dbReference type="GeneID" id="81430564"/>
<dbReference type="SUPFAM" id="SSF51735">
    <property type="entry name" value="NAD(P)-binding Rossmann-fold domains"/>
    <property type="match status" value="1"/>
</dbReference>
<keyword evidence="3" id="KW-1185">Reference proteome</keyword>
<dbReference type="InterPro" id="IPR002347">
    <property type="entry name" value="SDR_fam"/>
</dbReference>
<dbReference type="PANTHER" id="PTHR43157">
    <property type="entry name" value="PHOSPHATIDYLINOSITOL-GLYCAN BIOSYNTHESIS CLASS F PROTEIN-RELATED"/>
    <property type="match status" value="1"/>
</dbReference>
<dbReference type="InterPro" id="IPR036291">
    <property type="entry name" value="NAD(P)-bd_dom_sf"/>
</dbReference>
<dbReference type="GO" id="GO:0016491">
    <property type="term" value="F:oxidoreductase activity"/>
    <property type="evidence" value="ECO:0007669"/>
    <property type="project" value="UniProtKB-KW"/>
</dbReference>
<accession>A0A9W9HNJ8</accession>
<evidence type="ECO:0000313" key="3">
    <source>
        <dbReference type="Proteomes" id="UP001149163"/>
    </source>
</evidence>
<keyword evidence="1" id="KW-0560">Oxidoreductase</keyword>
<dbReference type="Proteomes" id="UP001149163">
    <property type="component" value="Unassembled WGS sequence"/>
</dbReference>
<name>A0A9W9HNJ8_9EURO</name>
<sequence length="112" mass="12110">MPPLSHFWGHFFPPKPTFTEANLSVDLYGKVYVITGANSGIGKDIARLLYAKNAKVYVLCRSENKALKAIQDMEKAFPDSNGALIFIACDLADLKNVKTAADAFLTSPASSA</sequence>
<organism evidence="2 3">
    <name type="scientific">Penicillium canariense</name>
    <dbReference type="NCBI Taxonomy" id="189055"/>
    <lineage>
        <taxon>Eukaryota</taxon>
        <taxon>Fungi</taxon>
        <taxon>Dikarya</taxon>
        <taxon>Ascomycota</taxon>
        <taxon>Pezizomycotina</taxon>
        <taxon>Eurotiomycetes</taxon>
        <taxon>Eurotiomycetidae</taxon>
        <taxon>Eurotiales</taxon>
        <taxon>Aspergillaceae</taxon>
        <taxon>Penicillium</taxon>
    </lineage>
</organism>
<dbReference type="Gene3D" id="3.40.50.720">
    <property type="entry name" value="NAD(P)-binding Rossmann-like Domain"/>
    <property type="match status" value="1"/>
</dbReference>
<dbReference type="Pfam" id="PF00106">
    <property type="entry name" value="adh_short"/>
    <property type="match status" value="1"/>
</dbReference>
<gene>
    <name evidence="2" type="ORF">N7482_009264</name>
</gene>
<dbReference type="OrthoDB" id="191139at2759"/>
<reference evidence="2" key="1">
    <citation type="submission" date="2022-11" db="EMBL/GenBank/DDBJ databases">
        <authorList>
            <person name="Petersen C."/>
        </authorList>
    </citation>
    <scope>NUCLEOTIDE SEQUENCE</scope>
    <source>
        <strain evidence="2">IBT 26290</strain>
    </source>
</reference>
<dbReference type="PANTHER" id="PTHR43157:SF68">
    <property type="entry name" value="RETINOL DEHYDROGENASE 13"/>
    <property type="match status" value="1"/>
</dbReference>
<reference evidence="2" key="2">
    <citation type="journal article" date="2023" name="IMA Fungus">
        <title>Comparative genomic study of the Penicillium genus elucidates a diverse pangenome and 15 lateral gene transfer events.</title>
        <authorList>
            <person name="Petersen C."/>
            <person name="Sorensen T."/>
            <person name="Nielsen M.R."/>
            <person name="Sondergaard T.E."/>
            <person name="Sorensen J.L."/>
            <person name="Fitzpatrick D.A."/>
            <person name="Frisvad J.C."/>
            <person name="Nielsen K.L."/>
        </authorList>
    </citation>
    <scope>NUCLEOTIDE SEQUENCE</scope>
    <source>
        <strain evidence="2">IBT 26290</strain>
    </source>
</reference>
<dbReference type="AlphaFoldDB" id="A0A9W9HNJ8"/>
<comment type="caution">
    <text evidence="2">The sequence shown here is derived from an EMBL/GenBank/DDBJ whole genome shotgun (WGS) entry which is preliminary data.</text>
</comment>
<dbReference type="EMBL" id="JAPQKN010000007">
    <property type="protein sequence ID" value="KAJ5152786.1"/>
    <property type="molecule type" value="Genomic_DNA"/>
</dbReference>
<proteinExistence type="predicted"/>
<evidence type="ECO:0000256" key="1">
    <source>
        <dbReference type="ARBA" id="ARBA00023002"/>
    </source>
</evidence>
<protein>
    <submittedName>
        <fullName evidence="2">Estradiol 17 beta-dehydrogenase</fullName>
    </submittedName>
</protein>
<dbReference type="RefSeq" id="XP_056539094.1">
    <property type="nucleotide sequence ID" value="XM_056691388.1"/>
</dbReference>
<evidence type="ECO:0000313" key="2">
    <source>
        <dbReference type="EMBL" id="KAJ5152786.1"/>
    </source>
</evidence>